<evidence type="ECO:0000256" key="2">
    <source>
        <dbReference type="ARBA" id="ARBA00022723"/>
    </source>
</evidence>
<accession>A0A1Z5JT55</accession>
<dbReference type="OrthoDB" id="60955at2759"/>
<dbReference type="GO" id="GO:0061700">
    <property type="term" value="C:GATOR2 complex"/>
    <property type="evidence" value="ECO:0007669"/>
    <property type="project" value="TreeGrafter"/>
</dbReference>
<dbReference type="GO" id="GO:1904263">
    <property type="term" value="P:positive regulation of TORC1 signaling"/>
    <property type="evidence" value="ECO:0007669"/>
    <property type="project" value="TreeGrafter"/>
</dbReference>
<feature type="compositionally biased region" description="Polar residues" evidence="7">
    <location>
        <begin position="505"/>
        <end position="518"/>
    </location>
</feature>
<feature type="region of interest" description="Disordered" evidence="7">
    <location>
        <begin position="496"/>
        <end position="522"/>
    </location>
</feature>
<protein>
    <submittedName>
        <fullName evidence="8">Uncharacterized protein</fullName>
    </submittedName>
</protein>
<dbReference type="Proteomes" id="UP000198406">
    <property type="component" value="Unassembled WGS sequence"/>
</dbReference>
<gene>
    <name evidence="8" type="ORF">FisN_10Lh066</name>
</gene>
<dbReference type="InterPro" id="IPR036322">
    <property type="entry name" value="WD40_repeat_dom_sf"/>
</dbReference>
<dbReference type="GO" id="GO:0016239">
    <property type="term" value="P:positive regulation of macroautophagy"/>
    <property type="evidence" value="ECO:0007669"/>
    <property type="project" value="TreeGrafter"/>
</dbReference>
<evidence type="ECO:0000313" key="9">
    <source>
        <dbReference type="Proteomes" id="UP000198406"/>
    </source>
</evidence>
<feature type="repeat" description="WD" evidence="6">
    <location>
        <begin position="170"/>
        <end position="203"/>
    </location>
</feature>
<dbReference type="AlphaFoldDB" id="A0A1Z5JT55"/>
<dbReference type="GO" id="GO:0008270">
    <property type="term" value="F:zinc ion binding"/>
    <property type="evidence" value="ECO:0007669"/>
    <property type="project" value="UniProtKB-KW"/>
</dbReference>
<evidence type="ECO:0000256" key="7">
    <source>
        <dbReference type="SAM" id="MobiDB-lite"/>
    </source>
</evidence>
<keyword evidence="4" id="KW-0863">Zinc-finger</keyword>
<dbReference type="GO" id="GO:0005829">
    <property type="term" value="C:cytosol"/>
    <property type="evidence" value="ECO:0007669"/>
    <property type="project" value="TreeGrafter"/>
</dbReference>
<keyword evidence="2" id="KW-0479">Metal-binding</keyword>
<dbReference type="PROSITE" id="PS50082">
    <property type="entry name" value="WD_REPEATS_2"/>
    <property type="match status" value="2"/>
</dbReference>
<sequence>MTSKRTPRKAKNVKCPVVSSLPKLPIPYSSLSLSPDRQFAVLASKDTLHIVQIHPKGLKAVKTIPVAQQFVRNTSVTGDTRSSMGSIFSPNEPTAPSASTLVNVVITDVAWNRGSKAEAEMDGSRHSSSSTKSINTSDGSLIAAAGSNGLIVVWNADNLLGGSNAPEVVLSQHARAVNRLDWHPTRPGLLLSASQDAKVLLWERIKAEGDLTEEKKSQNRFNRIFGGMAAQTTTRRSFTWHCRATFEPKSEAVRDIKWSPFFPDVFALVTSSGSLIAYNIHLYHKAIAILTAHAGEATTLDWHPKQRGIIATGGAGDRCVKVWNLLEKLTMDKDDAYMSYNFNTVNSRADSINTDSSMDNDSSPMVTSSLGSQTGMMYASRLSPLTPFSTRLRGSAQQELYTLSIASSVTRVKWRPMSTAIVKNPEPMDLHEPMLAVATSSIKGASAGGAGQVSLWSWSRPFMPVCVLEGHTEGAVPDFEWIDTPASESIQKDLFSGTLSKDGRGTSNNKKGSPNWKTPIQGDLAQFDPMEQDSDHGLNFWQHILSVGRDGRCLIQSFVKGDRPIARVPPSCFSMANLSPFQEGYGSLQIFSICQPVPSGQKDDFLLTGLRRDAKTAKAPGIFREDPITEEDKFKRNYLLDTWTTGSHVPTSMPELHFNVIDQGHLEEFEDDSHTIEGRGIRIAPEVVHFSRFADRYEYYLGEKYESRVEICMHNARVAHSLRFGQLAEMWKLLAIMLDNAGTDGLTKAGPNVGNVMEFIMLPTIRSMLVERADAGDLQTCVTLCEVLRVVTQDEKVKIPNIDIELIREWYLAYIDILRDMCLFSQASHLIRNCHDPFIKALNKQSTTIHECCPSCGKLLLSSDGTDSIGDSSSVRRQCKSCRRRIGFCFLCHEPVKGIYVWCPGCGHGGHLEHALEWFGGSNGNPVREMCPTGCGHRCNMLQQLNAFPRTDSLLRESTVQNDMIDLI</sequence>
<evidence type="ECO:0000313" key="8">
    <source>
        <dbReference type="EMBL" id="GAX17213.1"/>
    </source>
</evidence>
<dbReference type="Gene3D" id="2.130.10.10">
    <property type="entry name" value="YVTN repeat-like/Quinoprotein amine dehydrogenase"/>
    <property type="match status" value="1"/>
</dbReference>
<dbReference type="PROSITE" id="PS00678">
    <property type="entry name" value="WD_REPEATS_1"/>
    <property type="match status" value="1"/>
</dbReference>
<dbReference type="InParanoid" id="A0A1Z5JT55"/>
<dbReference type="Pfam" id="PF00400">
    <property type="entry name" value="WD40"/>
    <property type="match status" value="2"/>
</dbReference>
<keyword evidence="1 6" id="KW-0853">WD repeat</keyword>
<keyword evidence="9" id="KW-1185">Reference proteome</keyword>
<feature type="repeat" description="WD" evidence="6">
    <location>
        <begin position="290"/>
        <end position="325"/>
    </location>
</feature>
<keyword evidence="5" id="KW-0862">Zinc</keyword>
<dbReference type="CDD" id="cd16693">
    <property type="entry name" value="mRING-H2-C3H3C2_WDR24"/>
    <property type="match status" value="1"/>
</dbReference>
<dbReference type="InterPro" id="IPR019775">
    <property type="entry name" value="WD40_repeat_CS"/>
</dbReference>
<dbReference type="PANTHER" id="PTHR46200">
    <property type="entry name" value="GATOR COMPLEX PROTEIN WDR24"/>
    <property type="match status" value="1"/>
</dbReference>
<evidence type="ECO:0000256" key="5">
    <source>
        <dbReference type="ARBA" id="ARBA00022833"/>
    </source>
</evidence>
<name>A0A1Z5JT55_FISSO</name>
<dbReference type="PROSITE" id="PS50294">
    <property type="entry name" value="WD_REPEATS_REGION"/>
    <property type="match status" value="1"/>
</dbReference>
<dbReference type="InterPro" id="IPR037590">
    <property type="entry name" value="WDR24"/>
</dbReference>
<evidence type="ECO:0000256" key="6">
    <source>
        <dbReference type="PROSITE-ProRule" id="PRU00221"/>
    </source>
</evidence>
<dbReference type="InterPro" id="IPR001680">
    <property type="entry name" value="WD40_rpt"/>
</dbReference>
<evidence type="ECO:0000256" key="4">
    <source>
        <dbReference type="ARBA" id="ARBA00022771"/>
    </source>
</evidence>
<dbReference type="SUPFAM" id="SSF50978">
    <property type="entry name" value="WD40 repeat-like"/>
    <property type="match status" value="1"/>
</dbReference>
<evidence type="ECO:0000256" key="3">
    <source>
        <dbReference type="ARBA" id="ARBA00022737"/>
    </source>
</evidence>
<proteinExistence type="predicted"/>
<dbReference type="SMART" id="SM00320">
    <property type="entry name" value="WD40"/>
    <property type="match status" value="4"/>
</dbReference>
<evidence type="ECO:0000256" key="1">
    <source>
        <dbReference type="ARBA" id="ARBA00022574"/>
    </source>
</evidence>
<dbReference type="GO" id="GO:0005774">
    <property type="term" value="C:vacuolar membrane"/>
    <property type="evidence" value="ECO:0007669"/>
    <property type="project" value="TreeGrafter"/>
</dbReference>
<reference evidence="8 9" key="1">
    <citation type="journal article" date="2015" name="Plant Cell">
        <title>Oil accumulation by the oleaginous diatom Fistulifera solaris as revealed by the genome and transcriptome.</title>
        <authorList>
            <person name="Tanaka T."/>
            <person name="Maeda Y."/>
            <person name="Veluchamy A."/>
            <person name="Tanaka M."/>
            <person name="Abida H."/>
            <person name="Marechal E."/>
            <person name="Bowler C."/>
            <person name="Muto M."/>
            <person name="Sunaga Y."/>
            <person name="Tanaka M."/>
            <person name="Yoshino T."/>
            <person name="Taniguchi T."/>
            <person name="Fukuda Y."/>
            <person name="Nemoto M."/>
            <person name="Matsumoto M."/>
            <person name="Wong P.S."/>
            <person name="Aburatani S."/>
            <person name="Fujibuchi W."/>
        </authorList>
    </citation>
    <scope>NUCLEOTIDE SEQUENCE [LARGE SCALE GENOMIC DNA]</scope>
    <source>
        <strain evidence="8 9">JPCC DA0580</strain>
    </source>
</reference>
<comment type="caution">
    <text evidence="8">The sequence shown here is derived from an EMBL/GenBank/DDBJ whole genome shotgun (WGS) entry which is preliminary data.</text>
</comment>
<keyword evidence="3" id="KW-0677">Repeat</keyword>
<dbReference type="EMBL" id="BDSP01000114">
    <property type="protein sequence ID" value="GAX17213.1"/>
    <property type="molecule type" value="Genomic_DNA"/>
</dbReference>
<organism evidence="8 9">
    <name type="scientific">Fistulifera solaris</name>
    <name type="common">Oleaginous diatom</name>
    <dbReference type="NCBI Taxonomy" id="1519565"/>
    <lineage>
        <taxon>Eukaryota</taxon>
        <taxon>Sar</taxon>
        <taxon>Stramenopiles</taxon>
        <taxon>Ochrophyta</taxon>
        <taxon>Bacillariophyta</taxon>
        <taxon>Bacillariophyceae</taxon>
        <taxon>Bacillariophycidae</taxon>
        <taxon>Naviculales</taxon>
        <taxon>Naviculaceae</taxon>
        <taxon>Fistulifera</taxon>
    </lineage>
</organism>
<dbReference type="PANTHER" id="PTHR46200:SF1">
    <property type="entry name" value="GATOR COMPLEX PROTEIN WDR24"/>
    <property type="match status" value="1"/>
</dbReference>
<dbReference type="InterPro" id="IPR015943">
    <property type="entry name" value="WD40/YVTN_repeat-like_dom_sf"/>
</dbReference>